<dbReference type="GO" id="GO:0000034">
    <property type="term" value="F:adenine deaminase activity"/>
    <property type="evidence" value="ECO:0007669"/>
    <property type="project" value="UniProtKB-UniRule"/>
</dbReference>
<organism evidence="9 10">
    <name type="scientific">Solidesulfovibrio carbinolicus</name>
    <dbReference type="NCBI Taxonomy" id="296842"/>
    <lineage>
        <taxon>Bacteria</taxon>
        <taxon>Pseudomonadati</taxon>
        <taxon>Thermodesulfobacteriota</taxon>
        <taxon>Desulfovibrionia</taxon>
        <taxon>Desulfovibrionales</taxon>
        <taxon>Desulfovibrionaceae</taxon>
        <taxon>Solidesulfovibrio</taxon>
    </lineage>
</organism>
<dbReference type="InterPro" id="IPR026912">
    <property type="entry name" value="Adenine_deam_C"/>
</dbReference>
<dbReference type="EC" id="3.5.4.2" evidence="2 6"/>
<dbReference type="KEGG" id="dcb:C3Y92_10545"/>
<evidence type="ECO:0000256" key="4">
    <source>
        <dbReference type="ARBA" id="ARBA00023211"/>
    </source>
</evidence>
<accession>A0A4P6HQV5</accession>
<keyword evidence="4 6" id="KW-0464">Manganese</keyword>
<dbReference type="OrthoDB" id="9775607at2"/>
<comment type="similarity">
    <text evidence="1 6">Belongs to the metallo-dependent hydrolases superfamily. Adenine deaminase family.</text>
</comment>
<protein>
    <recommendedName>
        <fullName evidence="2 6">Adenine deaminase</fullName>
        <shortName evidence="6">Adenase</shortName>
        <shortName evidence="6">Adenine aminase</shortName>
        <ecNumber evidence="2 6">3.5.4.2</ecNumber>
    </recommendedName>
</protein>
<proteinExistence type="inferred from homology"/>
<comment type="catalytic activity">
    <reaction evidence="5 6">
        <text>adenine + H2O + H(+) = hypoxanthine + NH4(+)</text>
        <dbReference type="Rhea" id="RHEA:23688"/>
        <dbReference type="ChEBI" id="CHEBI:15377"/>
        <dbReference type="ChEBI" id="CHEBI:15378"/>
        <dbReference type="ChEBI" id="CHEBI:16708"/>
        <dbReference type="ChEBI" id="CHEBI:17368"/>
        <dbReference type="ChEBI" id="CHEBI:28938"/>
        <dbReference type="EC" id="3.5.4.2"/>
    </reaction>
</comment>
<dbReference type="GO" id="GO:0006146">
    <property type="term" value="P:adenine catabolic process"/>
    <property type="evidence" value="ECO:0007669"/>
    <property type="project" value="InterPro"/>
</dbReference>
<dbReference type="HAMAP" id="MF_01518">
    <property type="entry name" value="Adenine_deamin"/>
    <property type="match status" value="1"/>
</dbReference>
<name>A0A4P6HQV5_9BACT</name>
<evidence type="ECO:0000313" key="9">
    <source>
        <dbReference type="EMBL" id="QAZ67638.1"/>
    </source>
</evidence>
<dbReference type="SUPFAM" id="SSF51338">
    <property type="entry name" value="Composite domain of metallo-dependent hydrolases"/>
    <property type="match status" value="1"/>
</dbReference>
<dbReference type="InterPro" id="IPR006679">
    <property type="entry name" value="Adenine_deam"/>
</dbReference>
<dbReference type="AlphaFoldDB" id="A0A4P6HQV5"/>
<dbReference type="EMBL" id="CP026538">
    <property type="protein sequence ID" value="QAZ67638.1"/>
    <property type="molecule type" value="Genomic_DNA"/>
</dbReference>
<reference evidence="9 10" key="1">
    <citation type="submission" date="2018-02" db="EMBL/GenBank/DDBJ databases">
        <title>Genome sequence of Desulfovibrio carbinolicus DSM 3852.</title>
        <authorList>
            <person name="Wilbanks E."/>
            <person name="Skennerton C.T."/>
            <person name="Orphan V.J."/>
        </authorList>
    </citation>
    <scope>NUCLEOTIDE SEQUENCE [LARGE SCALE GENOMIC DNA]</scope>
    <source>
        <strain evidence="9 10">DSM 3852</strain>
    </source>
</reference>
<evidence type="ECO:0000256" key="5">
    <source>
        <dbReference type="ARBA" id="ARBA00047720"/>
    </source>
</evidence>
<dbReference type="Proteomes" id="UP000293296">
    <property type="component" value="Chromosome"/>
</dbReference>
<evidence type="ECO:0000256" key="2">
    <source>
        <dbReference type="ARBA" id="ARBA00012782"/>
    </source>
</evidence>
<dbReference type="Pfam" id="PF13382">
    <property type="entry name" value="Adenine_deam_C"/>
    <property type="match status" value="1"/>
</dbReference>
<evidence type="ECO:0000259" key="8">
    <source>
        <dbReference type="Pfam" id="PF13382"/>
    </source>
</evidence>
<dbReference type="CDD" id="cd01295">
    <property type="entry name" value="AdeC"/>
    <property type="match status" value="1"/>
</dbReference>
<dbReference type="InterPro" id="IPR011059">
    <property type="entry name" value="Metal-dep_hydrolase_composite"/>
</dbReference>
<evidence type="ECO:0000259" key="7">
    <source>
        <dbReference type="Pfam" id="PF01979"/>
    </source>
</evidence>
<dbReference type="InterPro" id="IPR006680">
    <property type="entry name" value="Amidohydro-rel"/>
</dbReference>
<dbReference type="RefSeq" id="WP_129352392.1">
    <property type="nucleotide sequence ID" value="NZ_CP026538.1"/>
</dbReference>
<sequence>MSANESLEMLGRRLAVARGEAPADLVIKNARLVNVLSGEIHEADVAVAEGVFVGFAGGEAKQIIDADGAYLCPGFIDGHIHIESTLLSPPVFARAVAPHGTCAVISDPHEIANVLGLPGIEYMLACSQDLPVTCYFMAPSCVPATSMATSGARLGAMDVAALLARHPERILGLAEVMNFPGVVAGDETMLRKLLAAKGRVIDGHAPGLTGRALDAYVAAGPQSDHECTEFAEAKEKLRRGLHIMIRQGSTEKNLDTLIDLVTADNWSQFSLVSDDRDPTDLSREGHMNALVRQAVVRGVPPLRAVAMASLNTARYFGLRRRGAVAPGYRADAVLVEDLTSFAIREVVLDGKRLADWEFADRSCLTPPRAMRVGGEVSEARLAVPAVSQRMRVIGVIPGQIVTEHLEMAPTVRDSLAVADPGRDLAKLAVIERHKATGNLALGFVRGLGLKNGAIAGTVAHDAHNLIVAGTNDADMVLAARTLMVSGGGFAVACGGQVLAQLRLPVAGLMSDAPLEVILDGLAKLDAAFRQVAQLAAEIEAHPFMTMSFLSLEVIPSLKLTDKGLVDVTAFAPVPLFIV</sequence>
<feature type="domain" description="Amidohydrolase-related" evidence="7">
    <location>
        <begin position="70"/>
        <end position="352"/>
    </location>
</feature>
<dbReference type="Gene3D" id="3.20.20.140">
    <property type="entry name" value="Metal-dependent hydrolases"/>
    <property type="match status" value="1"/>
</dbReference>
<evidence type="ECO:0000313" key="10">
    <source>
        <dbReference type="Proteomes" id="UP000293296"/>
    </source>
</evidence>
<comment type="cofactor">
    <cofactor evidence="6">
        <name>Mn(2+)</name>
        <dbReference type="ChEBI" id="CHEBI:29035"/>
    </cofactor>
</comment>
<dbReference type="PANTHER" id="PTHR11113">
    <property type="entry name" value="N-ACETYLGLUCOSAMINE-6-PHOSPHATE DEACETYLASE"/>
    <property type="match status" value="1"/>
</dbReference>
<evidence type="ECO:0000256" key="6">
    <source>
        <dbReference type="HAMAP-Rule" id="MF_01518"/>
    </source>
</evidence>
<dbReference type="Gene3D" id="2.30.40.10">
    <property type="entry name" value="Urease, subunit C, domain 1"/>
    <property type="match status" value="1"/>
</dbReference>
<dbReference type="InterPro" id="IPR032466">
    <property type="entry name" value="Metal_Hydrolase"/>
</dbReference>
<evidence type="ECO:0000256" key="1">
    <source>
        <dbReference type="ARBA" id="ARBA00006773"/>
    </source>
</evidence>
<dbReference type="SUPFAM" id="SSF51556">
    <property type="entry name" value="Metallo-dependent hydrolases"/>
    <property type="match status" value="1"/>
</dbReference>
<keyword evidence="10" id="KW-1185">Reference proteome</keyword>
<dbReference type="PANTHER" id="PTHR11113:SF2">
    <property type="entry name" value="ADENINE DEAMINASE"/>
    <property type="match status" value="1"/>
</dbReference>
<gene>
    <name evidence="6 9" type="primary">ade</name>
    <name evidence="9" type="ORF">C3Y92_10545</name>
</gene>
<dbReference type="NCBIfam" id="TIGR01178">
    <property type="entry name" value="ade"/>
    <property type="match status" value="1"/>
</dbReference>
<keyword evidence="3 6" id="KW-0378">Hydrolase</keyword>
<feature type="domain" description="Adenine deaminase C-terminal" evidence="8">
    <location>
        <begin position="399"/>
        <end position="570"/>
    </location>
</feature>
<dbReference type="Pfam" id="PF01979">
    <property type="entry name" value="Amidohydro_1"/>
    <property type="match status" value="1"/>
</dbReference>
<evidence type="ECO:0000256" key="3">
    <source>
        <dbReference type="ARBA" id="ARBA00022801"/>
    </source>
</evidence>